<feature type="transmembrane region" description="Helical" evidence="2">
    <location>
        <begin position="55"/>
        <end position="82"/>
    </location>
</feature>
<evidence type="ECO:0000313" key="3">
    <source>
        <dbReference type="EMBL" id="KKR69993.1"/>
    </source>
</evidence>
<accession>A0A0G0SYV0</accession>
<keyword evidence="2" id="KW-1133">Transmembrane helix</keyword>
<evidence type="ECO:0000313" key="4">
    <source>
        <dbReference type="Proteomes" id="UP000034452"/>
    </source>
</evidence>
<comment type="caution">
    <text evidence="3">The sequence shown here is derived from an EMBL/GenBank/DDBJ whole genome shotgun (WGS) entry which is preliminary data.</text>
</comment>
<sequence length="131" mass="15051">MLIKKIIRFFDKLENKVRGKLSHYPILYAFIGGVGIVLFWRGVWHIADDTSVNSILSLIIGSVLLLITGIFVSAFVGSKLIISGLVGERKIEEKEEKELQTEEMQLKNLQETLKRIEEKLEHIDQEVEEKK</sequence>
<evidence type="ECO:0000256" key="2">
    <source>
        <dbReference type="SAM" id="Phobius"/>
    </source>
</evidence>
<organism evidence="3 4">
    <name type="scientific">Candidatus Nomurabacteria bacterium GW2011_GWB1_40_7</name>
    <dbReference type="NCBI Taxonomy" id="1618744"/>
    <lineage>
        <taxon>Bacteria</taxon>
        <taxon>Candidatus Nomuraibacteriota</taxon>
    </lineage>
</organism>
<evidence type="ECO:0000256" key="1">
    <source>
        <dbReference type="SAM" id="Coils"/>
    </source>
</evidence>
<dbReference type="Proteomes" id="UP000034452">
    <property type="component" value="Unassembled WGS sequence"/>
</dbReference>
<keyword evidence="2" id="KW-0812">Transmembrane</keyword>
<protein>
    <submittedName>
        <fullName evidence="3">Uncharacterized protein</fullName>
    </submittedName>
</protein>
<gene>
    <name evidence="3" type="ORF">UU13_C0017G0009</name>
</gene>
<keyword evidence="2" id="KW-0472">Membrane</keyword>
<dbReference type="AlphaFoldDB" id="A0A0G0SYV0"/>
<dbReference type="EMBL" id="LBZL01000017">
    <property type="protein sequence ID" value="KKR69993.1"/>
    <property type="molecule type" value="Genomic_DNA"/>
</dbReference>
<feature type="coiled-coil region" evidence="1">
    <location>
        <begin position="89"/>
        <end position="129"/>
    </location>
</feature>
<name>A0A0G0SYV0_9BACT</name>
<feature type="transmembrane region" description="Helical" evidence="2">
    <location>
        <begin position="21"/>
        <end position="43"/>
    </location>
</feature>
<proteinExistence type="predicted"/>
<keyword evidence="1" id="KW-0175">Coiled coil</keyword>
<reference evidence="3 4" key="1">
    <citation type="journal article" date="2015" name="Nature">
        <title>rRNA introns, odd ribosomes, and small enigmatic genomes across a large radiation of phyla.</title>
        <authorList>
            <person name="Brown C.T."/>
            <person name="Hug L.A."/>
            <person name="Thomas B.C."/>
            <person name="Sharon I."/>
            <person name="Castelle C.J."/>
            <person name="Singh A."/>
            <person name="Wilkins M.J."/>
            <person name="Williams K.H."/>
            <person name="Banfield J.F."/>
        </authorList>
    </citation>
    <scope>NUCLEOTIDE SEQUENCE [LARGE SCALE GENOMIC DNA]</scope>
</reference>